<keyword evidence="2" id="KW-0269">Exonuclease</keyword>
<protein>
    <submittedName>
        <fullName evidence="2">Exonuclease SbcC</fullName>
    </submittedName>
</protein>
<dbReference type="Proteomes" id="UP000297720">
    <property type="component" value="Unassembled WGS sequence"/>
</dbReference>
<keyword evidence="2" id="KW-0378">Hydrolase</keyword>
<dbReference type="EMBL" id="QORL01000021">
    <property type="protein sequence ID" value="TFF75546.1"/>
    <property type="molecule type" value="Genomic_DNA"/>
</dbReference>
<evidence type="ECO:0000313" key="4">
    <source>
        <dbReference type="Proteomes" id="UP000297914"/>
    </source>
</evidence>
<dbReference type="AlphaFoldDB" id="A0A5F0KAH3"/>
<organism evidence="2 4">
    <name type="scientific">Aeromonas taiwanensis</name>
    <dbReference type="NCBI Taxonomy" id="633417"/>
    <lineage>
        <taxon>Bacteria</taxon>
        <taxon>Pseudomonadati</taxon>
        <taxon>Pseudomonadota</taxon>
        <taxon>Gammaproteobacteria</taxon>
        <taxon>Aeromonadales</taxon>
        <taxon>Aeromonadaceae</taxon>
        <taxon>Aeromonas</taxon>
    </lineage>
</organism>
<evidence type="ECO:0000313" key="1">
    <source>
        <dbReference type="EMBL" id="TFF75546.1"/>
    </source>
</evidence>
<accession>A0A5F0KAH3</accession>
<dbReference type="GO" id="GO:0004527">
    <property type="term" value="F:exonuclease activity"/>
    <property type="evidence" value="ECO:0007669"/>
    <property type="project" value="UniProtKB-KW"/>
</dbReference>
<sequence length="60" mass="6007">MKILSLSGENLASLTGQFTIDFAGGALGAAGLFAITGNTRADGGKSTRDIGSVWMEACGV</sequence>
<evidence type="ECO:0000313" key="3">
    <source>
        <dbReference type="Proteomes" id="UP000297720"/>
    </source>
</evidence>
<dbReference type="RefSeq" id="WP_029299535.1">
    <property type="nucleotide sequence ID" value="NZ_QORJ01000023.1"/>
</dbReference>
<comment type="caution">
    <text evidence="2">The sequence shown here is derived from an EMBL/GenBank/DDBJ whole genome shotgun (WGS) entry which is preliminary data.</text>
</comment>
<proteinExistence type="predicted"/>
<dbReference type="EMBL" id="QORK01000021">
    <property type="protein sequence ID" value="TFF79835.1"/>
    <property type="molecule type" value="Genomic_DNA"/>
</dbReference>
<keyword evidence="2" id="KW-0540">Nuclease</keyword>
<name>A0A5F0KAH3_9GAMM</name>
<reference evidence="2 4" key="1">
    <citation type="submission" date="2018-06" db="EMBL/GenBank/DDBJ databases">
        <title>Occurrence of a novel blaKPC-2- and qnrS2- harbouring IncP6 plasmid from Aeromonas taiwanensis isolates recovered from the river sediments.</title>
        <authorList>
            <person name="Zheng B."/>
            <person name="Yu X."/>
            <person name="Xiao Y."/>
        </authorList>
    </citation>
    <scope>NUCLEOTIDE SEQUENCE [LARGE SCALE GENOMIC DNA]</scope>
    <source>
        <strain evidence="1 3">1713</strain>
        <strain evidence="2 4">198</strain>
    </source>
</reference>
<dbReference type="Proteomes" id="UP000297914">
    <property type="component" value="Unassembled WGS sequence"/>
</dbReference>
<evidence type="ECO:0000313" key="2">
    <source>
        <dbReference type="EMBL" id="TFF79835.1"/>
    </source>
</evidence>
<keyword evidence="3" id="KW-1185">Reference proteome</keyword>
<gene>
    <name evidence="1" type="ORF">DRM93_11080</name>
    <name evidence="2" type="ORF">DRM94_11080</name>
</gene>